<sequence>MHFSLLSPKTKSTFNLGRRSRCLVVSPVLVDVFPSQTTLNKTIHATSGLNLAVLLSLSVQIGWRAIETTLETASQFNEGDSGVGLGTPQPVTSFGNRIWRLRCSTEDEARFLGLFPLTLSLLFEFVVIDEPIDM</sequence>
<evidence type="ECO:0000313" key="1">
    <source>
        <dbReference type="EMBL" id="KAF3589112.1"/>
    </source>
</evidence>
<proteinExistence type="predicted"/>
<name>A0A8S9SA97_BRACR</name>
<comment type="caution">
    <text evidence="1">The sequence shown here is derived from an EMBL/GenBank/DDBJ whole genome shotgun (WGS) entry which is preliminary data.</text>
</comment>
<dbReference type="Proteomes" id="UP000712600">
    <property type="component" value="Unassembled WGS sequence"/>
</dbReference>
<organism evidence="1 2">
    <name type="scientific">Brassica cretica</name>
    <name type="common">Mustard</name>
    <dbReference type="NCBI Taxonomy" id="69181"/>
    <lineage>
        <taxon>Eukaryota</taxon>
        <taxon>Viridiplantae</taxon>
        <taxon>Streptophyta</taxon>
        <taxon>Embryophyta</taxon>
        <taxon>Tracheophyta</taxon>
        <taxon>Spermatophyta</taxon>
        <taxon>Magnoliopsida</taxon>
        <taxon>eudicotyledons</taxon>
        <taxon>Gunneridae</taxon>
        <taxon>Pentapetalae</taxon>
        <taxon>rosids</taxon>
        <taxon>malvids</taxon>
        <taxon>Brassicales</taxon>
        <taxon>Brassicaceae</taxon>
        <taxon>Brassiceae</taxon>
        <taxon>Brassica</taxon>
    </lineage>
</organism>
<dbReference type="AlphaFoldDB" id="A0A8S9SA97"/>
<accession>A0A8S9SA97</accession>
<protein>
    <submittedName>
        <fullName evidence="1">Uncharacterized protein</fullName>
    </submittedName>
</protein>
<gene>
    <name evidence="1" type="ORF">F2Q69_00027977</name>
</gene>
<evidence type="ECO:0000313" key="2">
    <source>
        <dbReference type="Proteomes" id="UP000712600"/>
    </source>
</evidence>
<dbReference type="EMBL" id="QGKX02000088">
    <property type="protein sequence ID" value="KAF3589112.1"/>
    <property type="molecule type" value="Genomic_DNA"/>
</dbReference>
<reference evidence="1" key="1">
    <citation type="submission" date="2019-12" db="EMBL/GenBank/DDBJ databases">
        <title>Genome sequencing and annotation of Brassica cretica.</title>
        <authorList>
            <person name="Studholme D.J."/>
            <person name="Sarris P."/>
        </authorList>
    </citation>
    <scope>NUCLEOTIDE SEQUENCE</scope>
    <source>
        <strain evidence="1">PFS-109/04</strain>
        <tissue evidence="1">Leaf</tissue>
    </source>
</reference>